<gene>
    <name evidence="1" type="ORF">PISMIDRAFT_12185</name>
</gene>
<keyword evidence="2" id="KW-1185">Reference proteome</keyword>
<dbReference type="InterPro" id="IPR012337">
    <property type="entry name" value="RNaseH-like_sf"/>
</dbReference>
<sequence length="72" mass="7952">MDSLAMIFNNFAAPEAFMTDGGKHFDNHAVKEFCAKWSCKHHVVAAYSPHPGLCALNLGEDGETDEEKENLL</sequence>
<evidence type="ECO:0008006" key="3">
    <source>
        <dbReference type="Google" id="ProtNLM"/>
    </source>
</evidence>
<evidence type="ECO:0000313" key="2">
    <source>
        <dbReference type="Proteomes" id="UP000054018"/>
    </source>
</evidence>
<dbReference type="Proteomes" id="UP000054018">
    <property type="component" value="Unassembled WGS sequence"/>
</dbReference>
<dbReference type="GO" id="GO:0003676">
    <property type="term" value="F:nucleic acid binding"/>
    <property type="evidence" value="ECO:0007669"/>
    <property type="project" value="InterPro"/>
</dbReference>
<organism evidence="1 2">
    <name type="scientific">Pisolithus microcarpus 441</name>
    <dbReference type="NCBI Taxonomy" id="765257"/>
    <lineage>
        <taxon>Eukaryota</taxon>
        <taxon>Fungi</taxon>
        <taxon>Dikarya</taxon>
        <taxon>Basidiomycota</taxon>
        <taxon>Agaricomycotina</taxon>
        <taxon>Agaricomycetes</taxon>
        <taxon>Agaricomycetidae</taxon>
        <taxon>Boletales</taxon>
        <taxon>Sclerodermatineae</taxon>
        <taxon>Pisolithaceae</taxon>
        <taxon>Pisolithus</taxon>
    </lineage>
</organism>
<reference evidence="2" key="2">
    <citation type="submission" date="2015-01" db="EMBL/GenBank/DDBJ databases">
        <title>Evolutionary Origins and Diversification of the Mycorrhizal Mutualists.</title>
        <authorList>
            <consortium name="DOE Joint Genome Institute"/>
            <consortium name="Mycorrhizal Genomics Consortium"/>
            <person name="Kohler A."/>
            <person name="Kuo A."/>
            <person name="Nagy L.G."/>
            <person name="Floudas D."/>
            <person name="Copeland A."/>
            <person name="Barry K.W."/>
            <person name="Cichocki N."/>
            <person name="Veneault-Fourrey C."/>
            <person name="LaButti K."/>
            <person name="Lindquist E.A."/>
            <person name="Lipzen A."/>
            <person name="Lundell T."/>
            <person name="Morin E."/>
            <person name="Murat C."/>
            <person name="Riley R."/>
            <person name="Ohm R."/>
            <person name="Sun H."/>
            <person name="Tunlid A."/>
            <person name="Henrissat B."/>
            <person name="Grigoriev I.V."/>
            <person name="Hibbett D.S."/>
            <person name="Martin F."/>
        </authorList>
    </citation>
    <scope>NUCLEOTIDE SEQUENCE [LARGE SCALE GENOMIC DNA]</scope>
    <source>
        <strain evidence="2">441</strain>
    </source>
</reference>
<evidence type="ECO:0000313" key="1">
    <source>
        <dbReference type="EMBL" id="KIK21558.1"/>
    </source>
</evidence>
<protein>
    <recommendedName>
        <fullName evidence="3">Integrase catalytic domain-containing protein</fullName>
    </recommendedName>
</protein>
<dbReference type="Gene3D" id="3.30.420.10">
    <property type="entry name" value="Ribonuclease H-like superfamily/Ribonuclease H"/>
    <property type="match status" value="1"/>
</dbReference>
<dbReference type="AlphaFoldDB" id="A0A0C9ZP83"/>
<reference evidence="1 2" key="1">
    <citation type="submission" date="2014-04" db="EMBL/GenBank/DDBJ databases">
        <authorList>
            <consortium name="DOE Joint Genome Institute"/>
            <person name="Kuo A."/>
            <person name="Kohler A."/>
            <person name="Costa M.D."/>
            <person name="Nagy L.G."/>
            <person name="Floudas D."/>
            <person name="Copeland A."/>
            <person name="Barry K.W."/>
            <person name="Cichocki N."/>
            <person name="Veneault-Fourrey C."/>
            <person name="LaButti K."/>
            <person name="Lindquist E.A."/>
            <person name="Lipzen A."/>
            <person name="Lundell T."/>
            <person name="Morin E."/>
            <person name="Murat C."/>
            <person name="Sun H."/>
            <person name="Tunlid A."/>
            <person name="Henrissat B."/>
            <person name="Grigoriev I.V."/>
            <person name="Hibbett D.S."/>
            <person name="Martin F."/>
            <person name="Nordberg H.P."/>
            <person name="Cantor M.N."/>
            <person name="Hua S.X."/>
        </authorList>
    </citation>
    <scope>NUCLEOTIDE SEQUENCE [LARGE SCALE GENOMIC DNA]</scope>
    <source>
        <strain evidence="1 2">441</strain>
    </source>
</reference>
<dbReference type="SUPFAM" id="SSF53098">
    <property type="entry name" value="Ribonuclease H-like"/>
    <property type="match status" value="1"/>
</dbReference>
<proteinExistence type="predicted"/>
<dbReference type="InterPro" id="IPR036397">
    <property type="entry name" value="RNaseH_sf"/>
</dbReference>
<dbReference type="EMBL" id="KN833750">
    <property type="protein sequence ID" value="KIK21558.1"/>
    <property type="molecule type" value="Genomic_DNA"/>
</dbReference>
<name>A0A0C9ZP83_9AGAM</name>
<accession>A0A0C9ZP83</accession>
<dbReference type="HOGENOM" id="CLU_2723172_0_0_1"/>